<organism evidence="3 4">
    <name type="scientific">Acinetobacter kookii</name>
    <dbReference type="NCBI Taxonomy" id="1226327"/>
    <lineage>
        <taxon>Bacteria</taxon>
        <taxon>Pseudomonadati</taxon>
        <taxon>Pseudomonadota</taxon>
        <taxon>Gammaproteobacteria</taxon>
        <taxon>Moraxellales</taxon>
        <taxon>Moraxellaceae</taxon>
        <taxon>Acinetobacter</taxon>
    </lineage>
</organism>
<dbReference type="InterPro" id="IPR031982">
    <property type="entry name" value="PilE-like"/>
</dbReference>
<reference evidence="4" key="1">
    <citation type="submission" date="2016-09" db="EMBL/GenBank/DDBJ databases">
        <authorList>
            <person name="Varghese N."/>
            <person name="Submissions S."/>
        </authorList>
    </citation>
    <scope>NUCLEOTIDE SEQUENCE [LARGE SCALE GENOMIC DNA]</scope>
    <source>
        <strain evidence="4">ANC 4667</strain>
    </source>
</reference>
<dbReference type="GO" id="GO:0015627">
    <property type="term" value="C:type II protein secretion system complex"/>
    <property type="evidence" value="ECO:0007669"/>
    <property type="project" value="InterPro"/>
</dbReference>
<evidence type="ECO:0000256" key="1">
    <source>
        <dbReference type="ARBA" id="ARBA00022481"/>
    </source>
</evidence>
<proteinExistence type="predicted"/>
<evidence type="ECO:0000313" key="3">
    <source>
        <dbReference type="EMBL" id="SDC54566.1"/>
    </source>
</evidence>
<sequence length="141" mass="15576">MNKNKGFTLIELMIVVAIIAVLAAITYPSYTQYKIRTNRADVQSEMMNIAQRLQSYYVINHNYTSATLDNGTTSKDYPISNPVYRVTLVPSGQTYTLTAEPISGTVQVGNGSVILNSHGWKCWTKTTTACTPSATSNWDGR</sequence>
<accession>A0A1G6MHU8</accession>
<dbReference type="InterPro" id="IPR012902">
    <property type="entry name" value="N_methyl_site"/>
</dbReference>
<dbReference type="PANTHER" id="PTHR30093:SF47">
    <property type="entry name" value="TYPE IV PILUS NON-CORE MINOR PILIN PILE"/>
    <property type="match status" value="1"/>
</dbReference>
<dbReference type="PRINTS" id="PR00813">
    <property type="entry name" value="BCTERIALGSPG"/>
</dbReference>
<dbReference type="PANTHER" id="PTHR30093">
    <property type="entry name" value="GENERAL SECRETION PATHWAY PROTEIN G"/>
    <property type="match status" value="1"/>
</dbReference>
<keyword evidence="1" id="KW-0488">Methylation</keyword>
<dbReference type="RefSeq" id="WP_092820171.1">
    <property type="nucleotide sequence ID" value="NZ_BAABKJ010000013.1"/>
</dbReference>
<feature type="transmembrane region" description="Helical" evidence="2">
    <location>
        <begin position="6"/>
        <end position="27"/>
    </location>
</feature>
<keyword evidence="2" id="KW-0812">Transmembrane</keyword>
<dbReference type="SUPFAM" id="SSF54523">
    <property type="entry name" value="Pili subunits"/>
    <property type="match status" value="1"/>
</dbReference>
<dbReference type="GO" id="GO:0015628">
    <property type="term" value="P:protein secretion by the type II secretion system"/>
    <property type="evidence" value="ECO:0007669"/>
    <property type="project" value="InterPro"/>
</dbReference>
<dbReference type="Pfam" id="PF16732">
    <property type="entry name" value="ComP_DUS"/>
    <property type="match status" value="1"/>
</dbReference>
<dbReference type="PROSITE" id="PS00409">
    <property type="entry name" value="PROKAR_NTER_METHYL"/>
    <property type="match status" value="1"/>
</dbReference>
<name>A0A1G6MHU8_9GAMM</name>
<dbReference type="AlphaFoldDB" id="A0A1G6MHU8"/>
<dbReference type="NCBIfam" id="TIGR02532">
    <property type="entry name" value="IV_pilin_GFxxxE"/>
    <property type="match status" value="1"/>
</dbReference>
<dbReference type="Gene3D" id="3.30.700.10">
    <property type="entry name" value="Glycoprotein, Type 4 Pilin"/>
    <property type="match status" value="1"/>
</dbReference>
<dbReference type="InterPro" id="IPR045584">
    <property type="entry name" value="Pilin-like"/>
</dbReference>
<dbReference type="InterPro" id="IPR000983">
    <property type="entry name" value="Bac_GSPG_pilin"/>
</dbReference>
<dbReference type="Pfam" id="PF07963">
    <property type="entry name" value="N_methyl"/>
    <property type="match status" value="1"/>
</dbReference>
<evidence type="ECO:0000256" key="2">
    <source>
        <dbReference type="SAM" id="Phobius"/>
    </source>
</evidence>
<keyword evidence="2" id="KW-1133">Transmembrane helix</keyword>
<dbReference type="OrthoDB" id="5296638at2"/>
<dbReference type="Proteomes" id="UP000243468">
    <property type="component" value="Unassembled WGS sequence"/>
</dbReference>
<keyword evidence="2" id="KW-0472">Membrane</keyword>
<gene>
    <name evidence="3" type="ORF">SAMN05421732_10839</name>
</gene>
<evidence type="ECO:0000313" key="4">
    <source>
        <dbReference type="Proteomes" id="UP000243468"/>
    </source>
</evidence>
<dbReference type="STRING" id="1226327.SAMN05421732_10839"/>
<keyword evidence="4" id="KW-1185">Reference proteome</keyword>
<dbReference type="EMBL" id="FMYO01000008">
    <property type="protein sequence ID" value="SDC54566.1"/>
    <property type="molecule type" value="Genomic_DNA"/>
</dbReference>
<dbReference type="GO" id="GO:0043683">
    <property type="term" value="P:type IV pilus assembly"/>
    <property type="evidence" value="ECO:0007669"/>
    <property type="project" value="InterPro"/>
</dbReference>
<protein>
    <submittedName>
        <fullName evidence="3">Type IV pilus assembly protein PilE</fullName>
    </submittedName>
</protein>